<dbReference type="AlphaFoldDB" id="A0A221W5P4"/>
<gene>
    <name evidence="5" type="primary">atsB</name>
    <name evidence="5" type="ORF">AHOG_16950</name>
</gene>
<dbReference type="EMBL" id="CP022521">
    <property type="protein sequence ID" value="ASO21016.1"/>
    <property type="molecule type" value="Genomic_DNA"/>
</dbReference>
<dbReference type="EC" id="1.1.99.-" evidence="5"/>
<keyword evidence="2" id="KW-0479">Metal-binding</keyword>
<dbReference type="SFLD" id="SFLDG01072">
    <property type="entry name" value="dehydrogenase_like"/>
    <property type="match status" value="1"/>
</dbReference>
<accession>A0A221W5P4</accession>
<dbReference type="GO" id="GO:0046872">
    <property type="term" value="F:metal ion binding"/>
    <property type="evidence" value="ECO:0007669"/>
    <property type="project" value="UniProtKB-KW"/>
</dbReference>
<dbReference type="InterPro" id="IPR023867">
    <property type="entry name" value="Sulphatase_maturase_rSAM"/>
</dbReference>
<reference evidence="5 6" key="1">
    <citation type="submission" date="2017-07" db="EMBL/GenBank/DDBJ databases">
        <title>Complete genome sequence of Actinoalloteichus hoggarensis DSM 45943, type strain of Actinoalloteichus hoggarensis.</title>
        <authorList>
            <person name="Ruckert C."/>
            <person name="Nouioui I."/>
            <person name="Willmese J."/>
            <person name="van Wezel G."/>
            <person name="Klenk H.-P."/>
            <person name="Kalinowski J."/>
            <person name="Zotchev S.B."/>
        </authorList>
    </citation>
    <scope>NUCLEOTIDE SEQUENCE [LARGE SCALE GENOMIC DNA]</scope>
    <source>
        <strain evidence="5 6">DSM 45943</strain>
    </source>
</reference>
<dbReference type="Pfam" id="PF04055">
    <property type="entry name" value="Radical_SAM"/>
    <property type="match status" value="1"/>
</dbReference>
<dbReference type="InterPro" id="IPR007197">
    <property type="entry name" value="rSAM"/>
</dbReference>
<evidence type="ECO:0000313" key="6">
    <source>
        <dbReference type="Proteomes" id="UP000204221"/>
    </source>
</evidence>
<evidence type="ECO:0000256" key="3">
    <source>
        <dbReference type="ARBA" id="ARBA00023004"/>
    </source>
</evidence>
<dbReference type="SFLD" id="SFLDS00029">
    <property type="entry name" value="Radical_SAM"/>
    <property type="match status" value="1"/>
</dbReference>
<dbReference type="InterPro" id="IPR013785">
    <property type="entry name" value="Aldolase_TIM"/>
</dbReference>
<keyword evidence="1" id="KW-0949">S-adenosyl-L-methionine</keyword>
<dbReference type="CDD" id="cd01335">
    <property type="entry name" value="Radical_SAM"/>
    <property type="match status" value="1"/>
</dbReference>
<evidence type="ECO:0000313" key="5">
    <source>
        <dbReference type="EMBL" id="ASO21016.1"/>
    </source>
</evidence>
<sequence length="375" mass="41595">MSEQARASEIIPVAEPDSVIMQPTTLCNLDCRYCYLPHRKDNRPMAPAVARAVAESVRNWTPERPVDIVWHGGEPLAAGRERLGALFDQFADVEVSHSVQTNAVLIDEAWSAWFAERGVRVGVSVDGVEQDNGARVDLAGRPAFPRIERGIRRLVDDGHDVSVIAVVSDPTPERARRLYTAAADLGARWLGVNIEEREGVNSRNNVHDSGQVRAFWSALAEAWSSDCRIELRDVDRVLSYASEVLDGRAPYGAAAIDPLPTVAWNGAVTLISPELAGFKSNRFNRFECGNVLALGLDSIIERGMSSEWVVEYRRGLDRCRSTCRFFDFCGGGQPSNKYFEHGRFDGTETNYCRNGRMALIEGVLDAARRNSRTVR</sequence>
<keyword evidence="5" id="KW-0560">Oxidoreductase</keyword>
<keyword evidence="4" id="KW-0411">Iron-sulfur</keyword>
<evidence type="ECO:0000256" key="1">
    <source>
        <dbReference type="ARBA" id="ARBA00022691"/>
    </source>
</evidence>
<dbReference type="PANTHER" id="PTHR43273">
    <property type="entry name" value="ANAEROBIC SULFATASE-MATURATING ENZYME HOMOLOG ASLB-RELATED"/>
    <property type="match status" value="1"/>
</dbReference>
<keyword evidence="6" id="KW-1185">Reference proteome</keyword>
<dbReference type="SFLD" id="SFLDG01067">
    <property type="entry name" value="SPASM/twitch_domain_containing"/>
    <property type="match status" value="1"/>
</dbReference>
<protein>
    <submittedName>
        <fullName evidence="5">Anaerobic sulfatase-maturating enzyme</fullName>
        <ecNumber evidence="5">1.1.99.-</ecNumber>
    </submittedName>
</protein>
<evidence type="ECO:0000256" key="4">
    <source>
        <dbReference type="ARBA" id="ARBA00023014"/>
    </source>
</evidence>
<dbReference type="SFLD" id="SFLDG01386">
    <property type="entry name" value="main_SPASM_domain-containing"/>
    <property type="match status" value="1"/>
</dbReference>
<dbReference type="GO" id="GO:0016491">
    <property type="term" value="F:oxidoreductase activity"/>
    <property type="evidence" value="ECO:0007669"/>
    <property type="project" value="UniProtKB-KW"/>
</dbReference>
<dbReference type="RefSeq" id="WP_211290427.1">
    <property type="nucleotide sequence ID" value="NZ_CP022521.1"/>
</dbReference>
<dbReference type="SUPFAM" id="SSF102114">
    <property type="entry name" value="Radical SAM enzymes"/>
    <property type="match status" value="1"/>
</dbReference>
<name>A0A221W5P4_9PSEU</name>
<dbReference type="PROSITE" id="PS51918">
    <property type="entry name" value="RADICAL_SAM"/>
    <property type="match status" value="1"/>
</dbReference>
<dbReference type="InterPro" id="IPR058240">
    <property type="entry name" value="rSAM_sf"/>
</dbReference>
<dbReference type="Gene3D" id="3.20.20.70">
    <property type="entry name" value="Aldolase class I"/>
    <property type="match status" value="1"/>
</dbReference>
<organism evidence="5 6">
    <name type="scientific">Actinoalloteichus hoggarensis</name>
    <dbReference type="NCBI Taxonomy" id="1470176"/>
    <lineage>
        <taxon>Bacteria</taxon>
        <taxon>Bacillati</taxon>
        <taxon>Actinomycetota</taxon>
        <taxon>Actinomycetes</taxon>
        <taxon>Pseudonocardiales</taxon>
        <taxon>Pseudonocardiaceae</taxon>
        <taxon>Actinoalloteichus</taxon>
    </lineage>
</organism>
<dbReference type="Proteomes" id="UP000204221">
    <property type="component" value="Chromosome"/>
</dbReference>
<dbReference type="NCBIfam" id="NF041718">
    <property type="entry name" value="rSAM_phane_AMC"/>
    <property type="match status" value="1"/>
</dbReference>
<dbReference type="KEGG" id="ahg:AHOG_16950"/>
<proteinExistence type="predicted"/>
<dbReference type="PANTHER" id="PTHR43273:SF8">
    <property type="entry name" value="RADICAL SAM DOMAIN PROTEIN"/>
    <property type="match status" value="1"/>
</dbReference>
<evidence type="ECO:0000256" key="2">
    <source>
        <dbReference type="ARBA" id="ARBA00022723"/>
    </source>
</evidence>
<dbReference type="GO" id="GO:0051536">
    <property type="term" value="F:iron-sulfur cluster binding"/>
    <property type="evidence" value="ECO:0007669"/>
    <property type="project" value="UniProtKB-KW"/>
</dbReference>
<keyword evidence="3" id="KW-0408">Iron</keyword>